<dbReference type="Gene3D" id="3.40.50.300">
    <property type="entry name" value="P-loop containing nucleotide triphosphate hydrolases"/>
    <property type="match status" value="1"/>
</dbReference>
<evidence type="ECO:0000259" key="1">
    <source>
        <dbReference type="Pfam" id="PF13154"/>
    </source>
</evidence>
<dbReference type="InterPro" id="IPR025054">
    <property type="entry name" value="DUF3991"/>
</dbReference>
<keyword evidence="2" id="KW-0413">Isomerase</keyword>
<name>A0A291TD51_9FIRM</name>
<reference evidence="2 3" key="1">
    <citation type="submission" date="2017-10" db="EMBL/GenBank/DDBJ databases">
        <title>Complete Genome Sequence of Faecalibacterium prausnitzii isolated from the gut of healthy adult Indian.</title>
        <authorList>
            <person name="Bag S."/>
            <person name="Ghosh T.S."/>
            <person name="Das B."/>
        </authorList>
    </citation>
    <scope>NUCLEOTIDE SEQUENCE [LARGE SCALE GENOMIC DNA]</scope>
    <source>
        <strain evidence="2 3">Indica</strain>
    </source>
</reference>
<proteinExistence type="predicted"/>
<dbReference type="InterPro" id="IPR027417">
    <property type="entry name" value="P-loop_NTPase"/>
</dbReference>
<dbReference type="SUPFAM" id="SSF56731">
    <property type="entry name" value="DNA primase core"/>
    <property type="match status" value="1"/>
</dbReference>
<evidence type="ECO:0000313" key="3">
    <source>
        <dbReference type="Proteomes" id="UP000223709"/>
    </source>
</evidence>
<dbReference type="AlphaFoldDB" id="A0A291TD51"/>
<protein>
    <submittedName>
        <fullName evidence="2">Topoisomerase</fullName>
    </submittedName>
</protein>
<dbReference type="CDD" id="cd00188">
    <property type="entry name" value="TOPRIM"/>
    <property type="match status" value="1"/>
</dbReference>
<sequence>MTYTQAQIDKANAVDLEKFLRAQGEMLVRSGKEYRWKAHDSLTVCGNKWFRHSQSKGGLPVDFVMEFYGKSFPEAVQMLTGEPGEAQPEADPAPSPAFRLPLRNVTNANILNYLTQERKLSPSLVNFFIAAGDIYEDAAHHNVVFVGRDADGHPRYASSRGIQEKFRQDAAGAEKAFGFAHRGTDKQLLVFEAPIDLLSFIELFPKNWQQHNYLSLGGVSGKALQQFLSERPDVERVFLCLDSDKAGEDACKRLTALLPDTVSVTRIQPCMKDWNDVLVHWAEIPNRNYFKSIVLKEPSKPETVKIIRMSDVELTPVEWLWKPYLPFGKLSVLQGNPGEGKTYFAMHLAAACTNGKLLPNMERMEPFNVIYQTAEDGLGDTVKPRLIEAGADLDRVLVIDDSDVQLTLSDERIEKAIIENNARLVIIDPIQAYLGADVDMNRANEVRPIFMRLGQVAQRTGCAILLIGHLNKAAGMQSLQRGLGSIDIAAAVRSVMFIGKLKHDPTMRILTHEKSSLAPPGVSLAFSLGDEGGFRWVGEYDITADEMLSGIEPQRETKTQQAKDLICALLAGGKQVLSEDIDKAALERGIPGRTVRDAKRELGDALKSKIVEGRKKVFWME</sequence>
<organism evidence="2 3">
    <name type="scientific">Faecalibacterium prausnitzii</name>
    <dbReference type="NCBI Taxonomy" id="853"/>
    <lineage>
        <taxon>Bacteria</taxon>
        <taxon>Bacillati</taxon>
        <taxon>Bacillota</taxon>
        <taxon>Clostridia</taxon>
        <taxon>Eubacteriales</taxon>
        <taxon>Oscillospiraceae</taxon>
        <taxon>Faecalibacterium</taxon>
    </lineage>
</organism>
<dbReference type="Pfam" id="PF13154">
    <property type="entry name" value="DUF3991"/>
    <property type="match status" value="1"/>
</dbReference>
<dbReference type="Pfam" id="PF13155">
    <property type="entry name" value="Toprim_2"/>
    <property type="match status" value="1"/>
</dbReference>
<dbReference type="SUPFAM" id="SSF52540">
    <property type="entry name" value="P-loop containing nucleoside triphosphate hydrolases"/>
    <property type="match status" value="1"/>
</dbReference>
<dbReference type="SUPFAM" id="SSF57783">
    <property type="entry name" value="Zinc beta-ribbon"/>
    <property type="match status" value="1"/>
</dbReference>
<feature type="domain" description="DUF3991" evidence="1">
    <location>
        <begin position="112"/>
        <end position="183"/>
    </location>
</feature>
<accession>A0A291TD51</accession>
<dbReference type="Pfam" id="PF13481">
    <property type="entry name" value="AAA_25"/>
    <property type="match status" value="1"/>
</dbReference>
<dbReference type="Gene3D" id="3.40.1360.10">
    <property type="match status" value="1"/>
</dbReference>
<dbReference type="RefSeq" id="WP_098924813.1">
    <property type="nucleotide sequence ID" value="NZ_CP023819.1"/>
</dbReference>
<evidence type="ECO:0000313" key="2">
    <source>
        <dbReference type="EMBL" id="ATL91039.1"/>
    </source>
</evidence>
<gene>
    <name evidence="2" type="ORF">CRH10_12420</name>
</gene>
<dbReference type="EMBL" id="CP023819">
    <property type="protein sequence ID" value="ATL91039.1"/>
    <property type="molecule type" value="Genomic_DNA"/>
</dbReference>
<dbReference type="GO" id="GO:0016853">
    <property type="term" value="F:isomerase activity"/>
    <property type="evidence" value="ECO:0007669"/>
    <property type="project" value="UniProtKB-KW"/>
</dbReference>
<dbReference type="Proteomes" id="UP000223709">
    <property type="component" value="Chromosome"/>
</dbReference>